<feature type="compositionally biased region" description="Basic and acidic residues" evidence="4">
    <location>
        <begin position="421"/>
        <end position="439"/>
    </location>
</feature>
<evidence type="ECO:0000256" key="3">
    <source>
        <dbReference type="PROSITE-ProRule" id="PRU00176"/>
    </source>
</evidence>
<keyword evidence="7" id="KW-1185">Reference proteome</keyword>
<dbReference type="InterPro" id="IPR000504">
    <property type="entry name" value="RRM_dom"/>
</dbReference>
<dbReference type="PANTHER" id="PTHR23236:SF119">
    <property type="entry name" value="NUCLEAR RNA-BINDING PROTEIN SART-3"/>
    <property type="match status" value="1"/>
</dbReference>
<feature type="region of interest" description="Disordered" evidence="4">
    <location>
        <begin position="275"/>
        <end position="325"/>
    </location>
</feature>
<evidence type="ECO:0000313" key="7">
    <source>
        <dbReference type="Proteomes" id="UP000467700"/>
    </source>
</evidence>
<dbReference type="Gene3D" id="3.30.70.330">
    <property type="match status" value="2"/>
</dbReference>
<feature type="compositionally biased region" description="Basic and acidic residues" evidence="4">
    <location>
        <begin position="379"/>
        <end position="388"/>
    </location>
</feature>
<feature type="region of interest" description="Disordered" evidence="4">
    <location>
        <begin position="1"/>
        <end position="131"/>
    </location>
</feature>
<feature type="domain" description="RRM" evidence="5">
    <location>
        <begin position="254"/>
        <end position="376"/>
    </location>
</feature>
<feature type="domain" description="RRM" evidence="5">
    <location>
        <begin position="131"/>
        <end position="214"/>
    </location>
</feature>
<evidence type="ECO:0000256" key="4">
    <source>
        <dbReference type="SAM" id="MobiDB-lite"/>
    </source>
</evidence>
<evidence type="ECO:0000259" key="5">
    <source>
        <dbReference type="PROSITE" id="PS50102"/>
    </source>
</evidence>
<proteinExistence type="predicted"/>
<protein>
    <recommendedName>
        <fullName evidence="5">RRM domain-containing protein</fullName>
    </recommendedName>
</protein>
<accession>A0A8S0VSR2</accession>
<dbReference type="EMBL" id="CACVBS010000002">
    <property type="protein sequence ID" value="CAA7258500.1"/>
    <property type="molecule type" value="Genomic_DNA"/>
</dbReference>
<evidence type="ECO:0000313" key="6">
    <source>
        <dbReference type="EMBL" id="CAA7258500.1"/>
    </source>
</evidence>
<dbReference type="PANTHER" id="PTHR23236">
    <property type="entry name" value="EUKARYOTIC TRANSLATION INITIATION FACTOR 4B/4H"/>
    <property type="match status" value="1"/>
</dbReference>
<feature type="compositionally biased region" description="Basic and acidic residues" evidence="4">
    <location>
        <begin position="90"/>
        <end position="99"/>
    </location>
</feature>
<reference evidence="6 7" key="1">
    <citation type="submission" date="2020-01" db="EMBL/GenBank/DDBJ databases">
        <authorList>
            <person name="Gupta K D."/>
        </authorList>
    </citation>
    <scope>NUCLEOTIDE SEQUENCE [LARGE SCALE GENOMIC DNA]</scope>
</reference>
<feature type="compositionally biased region" description="Basic and acidic residues" evidence="4">
    <location>
        <begin position="275"/>
        <end position="324"/>
    </location>
</feature>
<sequence length="494" mass="53696">MGPSSESSSSSSSSSRSVSPEPPKSQDLKRKRKDHPAPEPAQDDSSSDGSSDSDDSDNEDSSAPALSQETPAVDEPVLSHAERRRRKREARLAAKREAEGGPVPKKRKLKDGKAAAVDASKSSGDKSARKNSVWVGNMSYKTQQENLRTFFQWVGGEITRIHMPMKEAEKPGVKPENRGFAYVDFSTPEAKIAAIALSEQPLLGRKLLIKDGDSFEGRPAAIGENVITDSAVAHKTHSKTAQKILRNQKQPAGPTLFIGNLPFETTVETIRELFESHRETKTKGEEKKRSKFKDEGGEEKEGGEGKGERKDEDEGEQKPKDNWIRKIRMGTFEDTGHCKGFTFVDFTSVDHATSALINPRNHHLNGRDLVVEYASPDAVRRGAPKDAKPAGGGAPQKTKRGLSAGYHRTKSKLAVRSVPRRPQDIAAKEAAKKAEEARNARKGLPNPSPSKAEGSDATVRHKGPKSRPRPGAALALAKRESAAIVASQGQKITF</sequence>
<organism evidence="6 7">
    <name type="scientific">Cyclocybe aegerita</name>
    <name type="common">Black poplar mushroom</name>
    <name type="synonym">Agrocybe aegerita</name>
    <dbReference type="NCBI Taxonomy" id="1973307"/>
    <lineage>
        <taxon>Eukaryota</taxon>
        <taxon>Fungi</taxon>
        <taxon>Dikarya</taxon>
        <taxon>Basidiomycota</taxon>
        <taxon>Agaricomycotina</taxon>
        <taxon>Agaricomycetes</taxon>
        <taxon>Agaricomycetidae</taxon>
        <taxon>Agaricales</taxon>
        <taxon>Agaricineae</taxon>
        <taxon>Bolbitiaceae</taxon>
        <taxon>Cyclocybe</taxon>
    </lineage>
</organism>
<dbReference type="OrthoDB" id="439808at2759"/>
<evidence type="ECO:0000256" key="1">
    <source>
        <dbReference type="ARBA" id="ARBA00022737"/>
    </source>
</evidence>
<comment type="caution">
    <text evidence="6">The sequence shown here is derived from an EMBL/GenBank/DDBJ whole genome shotgun (WGS) entry which is preliminary data.</text>
</comment>
<gene>
    <name evidence="6" type="ORF">AAE3_LOCUS1126</name>
</gene>
<dbReference type="AlphaFoldDB" id="A0A8S0VSR2"/>
<dbReference type="GO" id="GO:0003723">
    <property type="term" value="F:RNA binding"/>
    <property type="evidence" value="ECO:0007669"/>
    <property type="project" value="UniProtKB-UniRule"/>
</dbReference>
<dbReference type="PROSITE" id="PS50102">
    <property type="entry name" value="RRM"/>
    <property type="match status" value="2"/>
</dbReference>
<keyword evidence="2 3" id="KW-0694">RNA-binding</keyword>
<dbReference type="InterPro" id="IPR035979">
    <property type="entry name" value="RBD_domain_sf"/>
</dbReference>
<dbReference type="InterPro" id="IPR012677">
    <property type="entry name" value="Nucleotide-bd_a/b_plait_sf"/>
</dbReference>
<dbReference type="Pfam" id="PF00076">
    <property type="entry name" value="RRM_1"/>
    <property type="match status" value="1"/>
</dbReference>
<name>A0A8S0VSR2_CYCAE</name>
<feature type="region of interest" description="Disordered" evidence="4">
    <location>
        <begin position="379"/>
        <end position="474"/>
    </location>
</feature>
<evidence type="ECO:0000256" key="2">
    <source>
        <dbReference type="ARBA" id="ARBA00022884"/>
    </source>
</evidence>
<dbReference type="Proteomes" id="UP000467700">
    <property type="component" value="Unassembled WGS sequence"/>
</dbReference>
<feature type="compositionally biased region" description="Acidic residues" evidence="4">
    <location>
        <begin position="41"/>
        <end position="60"/>
    </location>
</feature>
<feature type="compositionally biased region" description="Low complexity" evidence="4">
    <location>
        <begin position="1"/>
        <end position="19"/>
    </location>
</feature>
<dbReference type="SUPFAM" id="SSF54928">
    <property type="entry name" value="RNA-binding domain, RBD"/>
    <property type="match status" value="2"/>
</dbReference>
<dbReference type="SMART" id="SM00360">
    <property type="entry name" value="RRM"/>
    <property type="match status" value="2"/>
</dbReference>
<keyword evidence="1" id="KW-0677">Repeat</keyword>